<feature type="transmembrane region" description="Helical" evidence="1">
    <location>
        <begin position="126"/>
        <end position="150"/>
    </location>
</feature>
<reference evidence="2 3" key="1">
    <citation type="journal article" date="2014" name="BMC Genomics">
        <title>The genome of the intracellular bacterium of the coastal bivalve, Solemya velum: a blueprint for thriving in and out of symbiosis.</title>
        <authorList>
            <person name="Dmytrenko O."/>
            <person name="Russell S.L."/>
            <person name="Loo W.T."/>
            <person name="Fontanez K.M."/>
            <person name="Liao L."/>
            <person name="Roeselers G."/>
            <person name="Sharma R."/>
            <person name="Stewart F.J."/>
            <person name="Newton I.L."/>
            <person name="Woyke T."/>
            <person name="Wu D."/>
            <person name="Lang J.M."/>
            <person name="Eisen J.A."/>
            <person name="Cavanaugh C.M."/>
        </authorList>
    </citation>
    <scope>NUCLEOTIDE SEQUENCE [LARGE SCALE GENOMIC DNA]</scope>
    <source>
        <strain evidence="2 3">WH</strain>
    </source>
</reference>
<accession>A0A0B0HAJ8</accession>
<comment type="caution">
    <text evidence="2">The sequence shown here is derived from an EMBL/GenBank/DDBJ whole genome shotgun (WGS) entry which is preliminary data.</text>
</comment>
<feature type="transmembrane region" description="Helical" evidence="1">
    <location>
        <begin position="76"/>
        <end position="97"/>
    </location>
</feature>
<gene>
    <name evidence="2" type="ORF">JV46_28290</name>
</gene>
<sequence>MDNNKEVVVERDENGEEIKPLLISANTISVRAPFEWLAKGWADIRRAPLFSLTYGGVIHLSTLLVFWLVYQGGNTTMLFTIGMGALLVGPALAFGLYSISRQIELGLEPRPGYCFREASKHMRNELLFVLILLVILLIWARAASMVHIFFPLGDDIGIEGWMQFLAVGTAVGSFFAALVFVTSVFSLPLMLDRNTDAITSALTSINAVLNNKLPMLVWAALIGALLLAGVVTLGIGMIVVFPLLGHASWHAYRDTISQQA</sequence>
<name>A0A0B0HAJ8_SOVGS</name>
<organism evidence="2 3">
    <name type="scientific">Solemya velum gill symbiont</name>
    <dbReference type="NCBI Taxonomy" id="2340"/>
    <lineage>
        <taxon>Bacteria</taxon>
        <taxon>Pseudomonadati</taxon>
        <taxon>Pseudomonadota</taxon>
        <taxon>Gammaproteobacteria</taxon>
        <taxon>sulfur-oxidizing symbionts</taxon>
    </lineage>
</organism>
<dbReference type="Proteomes" id="UP000030856">
    <property type="component" value="Unassembled WGS sequence"/>
</dbReference>
<dbReference type="AlphaFoldDB" id="A0A0B0HAJ8"/>
<dbReference type="InterPro" id="IPR018692">
    <property type="entry name" value="DUF2189"/>
</dbReference>
<protein>
    <submittedName>
        <fullName evidence="2">Integral membrane protein</fullName>
    </submittedName>
</protein>
<dbReference type="eggNOG" id="COG5473">
    <property type="taxonomic scope" value="Bacteria"/>
</dbReference>
<keyword evidence="3" id="KW-1185">Reference proteome</keyword>
<proteinExistence type="predicted"/>
<dbReference type="STRING" id="2340.JV46_28290"/>
<dbReference type="Pfam" id="PF09955">
    <property type="entry name" value="DUF2189"/>
    <property type="match status" value="1"/>
</dbReference>
<keyword evidence="1" id="KW-1133">Transmembrane helix</keyword>
<evidence type="ECO:0000313" key="2">
    <source>
        <dbReference type="EMBL" id="KHF24446.1"/>
    </source>
</evidence>
<feature type="transmembrane region" description="Helical" evidence="1">
    <location>
        <begin position="162"/>
        <end position="185"/>
    </location>
</feature>
<dbReference type="EMBL" id="JRAA01000003">
    <property type="protein sequence ID" value="KHF24446.1"/>
    <property type="molecule type" value="Genomic_DNA"/>
</dbReference>
<evidence type="ECO:0000313" key="3">
    <source>
        <dbReference type="Proteomes" id="UP000030856"/>
    </source>
</evidence>
<keyword evidence="1" id="KW-0472">Membrane</keyword>
<keyword evidence="1" id="KW-0812">Transmembrane</keyword>
<dbReference type="OrthoDB" id="5621705at2"/>
<dbReference type="RefSeq" id="WP_052132327.1">
    <property type="nucleotide sequence ID" value="NZ_JRAA01000003.1"/>
</dbReference>
<feature type="transmembrane region" description="Helical" evidence="1">
    <location>
        <begin position="49"/>
        <end position="70"/>
    </location>
</feature>
<dbReference type="GeneID" id="86991709"/>
<evidence type="ECO:0000256" key="1">
    <source>
        <dbReference type="SAM" id="Phobius"/>
    </source>
</evidence>
<feature type="transmembrane region" description="Helical" evidence="1">
    <location>
        <begin position="216"/>
        <end position="244"/>
    </location>
</feature>